<reference evidence="1 2" key="1">
    <citation type="journal article" date="2014" name="Int. J. Syst. Evol. Microbiol.">
        <title>Complete genome sequence of Corynebacterium casei LMG S-19264T (=DSM 44701T), isolated from a smear-ripened cheese.</title>
        <authorList>
            <consortium name="US DOE Joint Genome Institute (JGI-PGF)"/>
            <person name="Walter F."/>
            <person name="Albersmeier A."/>
            <person name="Kalinowski J."/>
            <person name="Ruckert C."/>
        </authorList>
    </citation>
    <scope>NUCLEOTIDE SEQUENCE [LARGE SCALE GENOMIC DNA]</scope>
    <source>
        <strain evidence="1 2">CGMCC 1.12925</strain>
    </source>
</reference>
<dbReference type="NCBIfam" id="NF003814">
    <property type="entry name" value="PRK05406.1-3"/>
    <property type="match status" value="1"/>
</dbReference>
<dbReference type="InterPro" id="IPR005501">
    <property type="entry name" value="LamB/YcsF/PxpA-like"/>
</dbReference>
<dbReference type="Gene3D" id="3.20.20.370">
    <property type="entry name" value="Glycoside hydrolase/deacetylase"/>
    <property type="match status" value="1"/>
</dbReference>
<evidence type="ECO:0000313" key="2">
    <source>
        <dbReference type="Proteomes" id="UP000599688"/>
    </source>
</evidence>
<gene>
    <name evidence="1" type="ORF">GCM10010831_21040</name>
</gene>
<dbReference type="EMBL" id="BMGL01000012">
    <property type="protein sequence ID" value="GGE19709.1"/>
    <property type="molecule type" value="Genomic_DNA"/>
</dbReference>
<dbReference type="PANTHER" id="PTHR30292:SF0">
    <property type="entry name" value="5-OXOPROLINASE SUBUNIT A"/>
    <property type="match status" value="1"/>
</dbReference>
<protein>
    <submittedName>
        <fullName evidence="1">UPF0271 protein</fullName>
    </submittedName>
</protein>
<name>A0A917EBA5_9FLAO</name>
<dbReference type="CDD" id="cd10801">
    <property type="entry name" value="LamB_YcsF_like_1"/>
    <property type="match status" value="1"/>
</dbReference>
<sequence>MMKKYMDINCDLGEGGTFDAEIMPLISSCNIACGGHFGNANSLKTAMQLAIQNSVFIGAHPSYPDAINFGRFSMKMNKEDLKKSIRQQLKLFFETANKLNAKVHHVKPHGALYHDVALNVSIAELFLEVVKEFDKHIIVYTAPNSVLQELEIDKDRIFKEVFADRAYHTNGNLVSRSNVNAVLANAEAVSKQVLDLATKNKVKSVEGKLLLLNFDTICFHSDSPNALKNLESVHQILNENHIKIRKANA</sequence>
<keyword evidence="2" id="KW-1185">Reference proteome</keyword>
<dbReference type="Proteomes" id="UP000599688">
    <property type="component" value="Unassembled WGS sequence"/>
</dbReference>
<dbReference type="Pfam" id="PF03746">
    <property type="entry name" value="LamB_YcsF"/>
    <property type="match status" value="1"/>
</dbReference>
<dbReference type="GO" id="GO:0005975">
    <property type="term" value="P:carbohydrate metabolic process"/>
    <property type="evidence" value="ECO:0007669"/>
    <property type="project" value="InterPro"/>
</dbReference>
<proteinExistence type="predicted"/>
<dbReference type="PANTHER" id="PTHR30292">
    <property type="entry name" value="UNCHARACTERIZED PROTEIN YBGL-RELATED"/>
    <property type="match status" value="1"/>
</dbReference>
<evidence type="ECO:0000313" key="1">
    <source>
        <dbReference type="EMBL" id="GGE19709.1"/>
    </source>
</evidence>
<dbReference type="InterPro" id="IPR011330">
    <property type="entry name" value="Glyco_hydro/deAcase_b/a-brl"/>
</dbReference>
<dbReference type="SUPFAM" id="SSF88713">
    <property type="entry name" value="Glycoside hydrolase/deacetylase"/>
    <property type="match status" value="1"/>
</dbReference>
<comment type="caution">
    <text evidence="1">The sequence shown here is derived from an EMBL/GenBank/DDBJ whole genome shotgun (WGS) entry which is preliminary data.</text>
</comment>
<organism evidence="1 2">
    <name type="scientific">Psychroflexus salis</name>
    <dbReference type="NCBI Taxonomy" id="1526574"/>
    <lineage>
        <taxon>Bacteria</taxon>
        <taxon>Pseudomonadati</taxon>
        <taxon>Bacteroidota</taxon>
        <taxon>Flavobacteriia</taxon>
        <taxon>Flavobacteriales</taxon>
        <taxon>Flavobacteriaceae</taxon>
        <taxon>Psychroflexus</taxon>
    </lineage>
</organism>
<dbReference type="AlphaFoldDB" id="A0A917EBA5"/>
<accession>A0A917EBA5</accession>
<dbReference type="NCBIfam" id="NF003816">
    <property type="entry name" value="PRK05406.1-5"/>
    <property type="match status" value="1"/>
</dbReference>